<evidence type="ECO:0000259" key="8">
    <source>
        <dbReference type="PROSITE" id="PS50928"/>
    </source>
</evidence>
<feature type="transmembrane region" description="Helical" evidence="7">
    <location>
        <begin position="260"/>
        <end position="280"/>
    </location>
</feature>
<dbReference type="PANTHER" id="PTHR43386">
    <property type="entry name" value="OLIGOPEPTIDE TRANSPORT SYSTEM PERMEASE PROTEIN APPC"/>
    <property type="match status" value="1"/>
</dbReference>
<gene>
    <name evidence="9" type="ORF">RBR11_12265</name>
</gene>
<organism evidence="9 10">
    <name type="scientific">Microbacterium capsulatum</name>
    <dbReference type="NCBI Taxonomy" id="3041921"/>
    <lineage>
        <taxon>Bacteria</taxon>
        <taxon>Bacillati</taxon>
        <taxon>Actinomycetota</taxon>
        <taxon>Actinomycetes</taxon>
        <taxon>Micrococcales</taxon>
        <taxon>Microbacteriaceae</taxon>
        <taxon>Microbacterium</taxon>
    </lineage>
</organism>
<dbReference type="SUPFAM" id="SSF161098">
    <property type="entry name" value="MetI-like"/>
    <property type="match status" value="1"/>
</dbReference>
<evidence type="ECO:0000256" key="7">
    <source>
        <dbReference type="RuleBase" id="RU363032"/>
    </source>
</evidence>
<sequence length="295" mass="31139">MTTMTVLVRRMRTSDRRVLTVIGDVFASPGGVVGVTFVVVMLLAGIIGPMLTPFSPTAPDVLHTSQSPSELHWLGTDSLGRDVLSRTLSGIAVSLRIGVFSVLIAACIGIPLGLLAGYYRPVQVVMARVVEVLMVFPGLVLALGLAAILGGGSERNLTIALIVSTLVPFIQVTRAEVMRMRNLEFVEAAQTTGASGARILGLHLFPNAISAILVQLTVHVPSAVLGEAALSFLGLGVQPPQPSLGIMLSEAQAELIRGGWWMALFPGLAILAITIGFNLFGDALRDAMDPKSRRV</sequence>
<dbReference type="Pfam" id="PF00528">
    <property type="entry name" value="BPD_transp_1"/>
    <property type="match status" value="1"/>
</dbReference>
<evidence type="ECO:0000256" key="6">
    <source>
        <dbReference type="ARBA" id="ARBA00023136"/>
    </source>
</evidence>
<evidence type="ECO:0000256" key="3">
    <source>
        <dbReference type="ARBA" id="ARBA00022475"/>
    </source>
</evidence>
<proteinExistence type="inferred from homology"/>
<evidence type="ECO:0000256" key="4">
    <source>
        <dbReference type="ARBA" id="ARBA00022692"/>
    </source>
</evidence>
<accession>A0ABU0XHS4</accession>
<dbReference type="RefSeq" id="WP_308489632.1">
    <property type="nucleotide sequence ID" value="NZ_JAVFCB010000006.1"/>
</dbReference>
<dbReference type="Proteomes" id="UP001230289">
    <property type="component" value="Unassembled WGS sequence"/>
</dbReference>
<name>A0ABU0XHS4_9MICO</name>
<evidence type="ECO:0000256" key="2">
    <source>
        <dbReference type="ARBA" id="ARBA00022448"/>
    </source>
</evidence>
<feature type="transmembrane region" description="Helical" evidence="7">
    <location>
        <begin position="129"/>
        <end position="150"/>
    </location>
</feature>
<evidence type="ECO:0000313" key="9">
    <source>
        <dbReference type="EMBL" id="MDQ4214690.1"/>
    </source>
</evidence>
<dbReference type="InterPro" id="IPR035906">
    <property type="entry name" value="MetI-like_sf"/>
</dbReference>
<keyword evidence="5 7" id="KW-1133">Transmembrane helix</keyword>
<reference evidence="9 10" key="1">
    <citation type="submission" date="2023-08" db="EMBL/GenBank/DDBJ databases">
        <title>Microbacterium sp. nov., isolated from a waste landfill.</title>
        <authorList>
            <person name="Wen W."/>
        </authorList>
    </citation>
    <scope>NUCLEOTIDE SEQUENCE [LARGE SCALE GENOMIC DNA]</scope>
    <source>
        <strain evidence="9 10">ASV81</strain>
    </source>
</reference>
<dbReference type="InterPro" id="IPR025966">
    <property type="entry name" value="OppC_N"/>
</dbReference>
<evidence type="ECO:0000313" key="10">
    <source>
        <dbReference type="Proteomes" id="UP001230289"/>
    </source>
</evidence>
<dbReference type="InterPro" id="IPR050366">
    <property type="entry name" value="BP-dependent_transpt_permease"/>
</dbReference>
<keyword evidence="2 7" id="KW-0813">Transport</keyword>
<feature type="transmembrane region" description="Helical" evidence="7">
    <location>
        <begin position="97"/>
        <end position="117"/>
    </location>
</feature>
<comment type="caution">
    <text evidence="9">The sequence shown here is derived from an EMBL/GenBank/DDBJ whole genome shotgun (WGS) entry which is preliminary data.</text>
</comment>
<comment type="subcellular location">
    <subcellularLocation>
        <location evidence="1 7">Cell membrane</location>
        <topology evidence="1 7">Multi-pass membrane protein</topology>
    </subcellularLocation>
</comment>
<dbReference type="Gene3D" id="1.10.3720.10">
    <property type="entry name" value="MetI-like"/>
    <property type="match status" value="1"/>
</dbReference>
<protein>
    <submittedName>
        <fullName evidence="9">ABC transporter permease</fullName>
    </submittedName>
</protein>
<dbReference type="InterPro" id="IPR000515">
    <property type="entry name" value="MetI-like"/>
</dbReference>
<keyword evidence="4 7" id="KW-0812">Transmembrane</keyword>
<evidence type="ECO:0000256" key="1">
    <source>
        <dbReference type="ARBA" id="ARBA00004651"/>
    </source>
</evidence>
<feature type="transmembrane region" description="Helical" evidence="7">
    <location>
        <begin position="156"/>
        <end position="173"/>
    </location>
</feature>
<dbReference type="EMBL" id="JAVFCB010000006">
    <property type="protein sequence ID" value="MDQ4214690.1"/>
    <property type="molecule type" value="Genomic_DNA"/>
</dbReference>
<dbReference type="PROSITE" id="PS50928">
    <property type="entry name" value="ABC_TM1"/>
    <property type="match status" value="1"/>
</dbReference>
<feature type="domain" description="ABC transmembrane type-1" evidence="8">
    <location>
        <begin position="91"/>
        <end position="281"/>
    </location>
</feature>
<feature type="transmembrane region" description="Helical" evidence="7">
    <location>
        <begin position="21"/>
        <end position="47"/>
    </location>
</feature>
<comment type="similarity">
    <text evidence="7">Belongs to the binding-protein-dependent transport system permease family.</text>
</comment>
<dbReference type="Pfam" id="PF12911">
    <property type="entry name" value="OppC_N"/>
    <property type="match status" value="1"/>
</dbReference>
<keyword evidence="3" id="KW-1003">Cell membrane</keyword>
<keyword evidence="10" id="KW-1185">Reference proteome</keyword>
<dbReference type="PANTHER" id="PTHR43386:SF1">
    <property type="entry name" value="D,D-DIPEPTIDE TRANSPORT SYSTEM PERMEASE PROTEIN DDPC-RELATED"/>
    <property type="match status" value="1"/>
</dbReference>
<dbReference type="CDD" id="cd06261">
    <property type="entry name" value="TM_PBP2"/>
    <property type="match status" value="1"/>
</dbReference>
<evidence type="ECO:0000256" key="5">
    <source>
        <dbReference type="ARBA" id="ARBA00022989"/>
    </source>
</evidence>
<keyword evidence="6 7" id="KW-0472">Membrane</keyword>